<evidence type="ECO:0000313" key="10">
    <source>
        <dbReference type="Proteomes" id="UP001149165"/>
    </source>
</evidence>
<evidence type="ECO:0000256" key="6">
    <source>
        <dbReference type="ARBA" id="ARBA00023242"/>
    </source>
</evidence>
<evidence type="ECO:0000313" key="9">
    <source>
        <dbReference type="EMBL" id="KAJ5109453.1"/>
    </source>
</evidence>
<reference evidence="9" key="2">
    <citation type="journal article" date="2023" name="IMA Fungus">
        <title>Comparative genomic study of the Penicillium genus elucidates a diverse pangenome and 15 lateral gene transfer events.</title>
        <authorList>
            <person name="Petersen C."/>
            <person name="Sorensen T."/>
            <person name="Nielsen M.R."/>
            <person name="Sondergaard T.E."/>
            <person name="Sorensen J.L."/>
            <person name="Fitzpatrick D.A."/>
            <person name="Frisvad J.C."/>
            <person name="Nielsen K.L."/>
        </authorList>
    </citation>
    <scope>NUCLEOTIDE SEQUENCE</scope>
    <source>
        <strain evidence="9">IBT 30069</strain>
    </source>
</reference>
<feature type="region of interest" description="Disordered" evidence="7">
    <location>
        <begin position="622"/>
        <end position="642"/>
    </location>
</feature>
<evidence type="ECO:0000256" key="2">
    <source>
        <dbReference type="ARBA" id="ARBA00022723"/>
    </source>
</evidence>
<reference evidence="9" key="1">
    <citation type="submission" date="2022-11" db="EMBL/GenBank/DDBJ databases">
        <authorList>
            <person name="Petersen C."/>
        </authorList>
    </citation>
    <scope>NUCLEOTIDE SEQUENCE</scope>
    <source>
        <strain evidence="9">IBT 30069</strain>
    </source>
</reference>
<dbReference type="EMBL" id="JAPQKH010000003">
    <property type="protein sequence ID" value="KAJ5109453.1"/>
    <property type="molecule type" value="Genomic_DNA"/>
</dbReference>
<dbReference type="GO" id="GO:0006351">
    <property type="term" value="P:DNA-templated transcription"/>
    <property type="evidence" value="ECO:0007669"/>
    <property type="project" value="InterPro"/>
</dbReference>
<comment type="caution">
    <text evidence="9">The sequence shown here is derived from an EMBL/GenBank/DDBJ whole genome shotgun (WGS) entry which is preliminary data.</text>
</comment>
<organism evidence="9 10">
    <name type="scientific">Penicillium angulare</name>
    <dbReference type="NCBI Taxonomy" id="116970"/>
    <lineage>
        <taxon>Eukaryota</taxon>
        <taxon>Fungi</taxon>
        <taxon>Dikarya</taxon>
        <taxon>Ascomycota</taxon>
        <taxon>Pezizomycotina</taxon>
        <taxon>Eurotiomycetes</taxon>
        <taxon>Eurotiomycetidae</taxon>
        <taxon>Eurotiales</taxon>
        <taxon>Aspergillaceae</taxon>
        <taxon>Penicillium</taxon>
    </lineage>
</organism>
<gene>
    <name evidence="9" type="ORF">N7456_006128</name>
</gene>
<evidence type="ECO:0000256" key="4">
    <source>
        <dbReference type="ARBA" id="ARBA00023125"/>
    </source>
</evidence>
<dbReference type="SMART" id="SM00066">
    <property type="entry name" value="GAL4"/>
    <property type="match status" value="1"/>
</dbReference>
<dbReference type="SUPFAM" id="SSF57701">
    <property type="entry name" value="Zn2/Cys6 DNA-binding domain"/>
    <property type="match status" value="1"/>
</dbReference>
<dbReference type="PANTHER" id="PTHR47540">
    <property type="entry name" value="THIAMINE REPRESSIBLE GENES REGULATORY PROTEIN THI5"/>
    <property type="match status" value="1"/>
</dbReference>
<dbReference type="InterPro" id="IPR036864">
    <property type="entry name" value="Zn2-C6_fun-type_DNA-bd_sf"/>
</dbReference>
<keyword evidence="6" id="KW-0539">Nucleus</keyword>
<dbReference type="PROSITE" id="PS50048">
    <property type="entry name" value="ZN2_CY6_FUNGAL_2"/>
    <property type="match status" value="1"/>
</dbReference>
<dbReference type="CDD" id="cd00067">
    <property type="entry name" value="GAL4"/>
    <property type="match status" value="1"/>
</dbReference>
<dbReference type="GO" id="GO:0000981">
    <property type="term" value="F:DNA-binding transcription factor activity, RNA polymerase II-specific"/>
    <property type="evidence" value="ECO:0007669"/>
    <property type="project" value="InterPro"/>
</dbReference>
<dbReference type="InterPro" id="IPR051711">
    <property type="entry name" value="Stress_Response_Reg"/>
</dbReference>
<evidence type="ECO:0000256" key="3">
    <source>
        <dbReference type="ARBA" id="ARBA00023015"/>
    </source>
</evidence>
<dbReference type="PROSITE" id="PS00463">
    <property type="entry name" value="ZN2_CY6_FUNGAL_1"/>
    <property type="match status" value="1"/>
</dbReference>
<comment type="subcellular location">
    <subcellularLocation>
        <location evidence="1">Nucleus</location>
    </subcellularLocation>
</comment>
<dbReference type="PANTHER" id="PTHR47540:SF6">
    <property type="entry name" value="ZN(II)2CYS6 TRANSCRIPTION FACTOR (EUROFUNG)"/>
    <property type="match status" value="1"/>
</dbReference>
<accession>A0A9W9KL62</accession>
<dbReference type="Pfam" id="PF00172">
    <property type="entry name" value="Zn_clus"/>
    <property type="match status" value="1"/>
</dbReference>
<feature type="domain" description="Zn(2)-C6 fungal-type" evidence="8">
    <location>
        <begin position="23"/>
        <end position="54"/>
    </location>
</feature>
<keyword evidence="4" id="KW-0238">DNA-binding</keyword>
<name>A0A9W9KL62_9EURO</name>
<dbReference type="GO" id="GO:0008270">
    <property type="term" value="F:zinc ion binding"/>
    <property type="evidence" value="ECO:0007669"/>
    <property type="project" value="InterPro"/>
</dbReference>
<dbReference type="OrthoDB" id="3990906at2759"/>
<dbReference type="InterPro" id="IPR007219">
    <property type="entry name" value="XnlR_reg_dom"/>
</dbReference>
<dbReference type="CDD" id="cd12148">
    <property type="entry name" value="fungal_TF_MHR"/>
    <property type="match status" value="1"/>
</dbReference>
<dbReference type="GO" id="GO:0005634">
    <property type="term" value="C:nucleus"/>
    <property type="evidence" value="ECO:0007669"/>
    <property type="project" value="UniProtKB-SubCell"/>
</dbReference>
<evidence type="ECO:0000256" key="5">
    <source>
        <dbReference type="ARBA" id="ARBA00023163"/>
    </source>
</evidence>
<dbReference type="SMART" id="SM00906">
    <property type="entry name" value="Fungal_trans"/>
    <property type="match status" value="1"/>
</dbReference>
<evidence type="ECO:0000256" key="1">
    <source>
        <dbReference type="ARBA" id="ARBA00004123"/>
    </source>
</evidence>
<feature type="compositionally biased region" description="Polar residues" evidence="7">
    <location>
        <begin position="81"/>
        <end position="102"/>
    </location>
</feature>
<protein>
    <recommendedName>
        <fullName evidence="8">Zn(2)-C6 fungal-type domain-containing protein</fullName>
    </recommendedName>
</protein>
<dbReference type="GO" id="GO:0045944">
    <property type="term" value="P:positive regulation of transcription by RNA polymerase II"/>
    <property type="evidence" value="ECO:0007669"/>
    <property type="project" value="TreeGrafter"/>
</dbReference>
<sequence length="692" mass="78368">MRSTPSKGVSDSGIKRQKKKSVACRRCHTHKIKCSGGQPCVKCRQLGCPTECTYVNRDRQVKVHESYLEQLAAENERLREQLSQSPALSTPGSQKNQETTTSDSDRHVQNPMLGEKAWFQPYDPSAPPIYIGEAACTAFATRLRQVLSRDKKTSHMTRTQYTDDTTLMKLRSQIPQWPSLAQARLLIQVVFNQVSRVYHLVLRKSTMEELEDTYRRGNFEDPILTCKFFALFALGEVYSARTNTEMECGVPGAAFYVHAMMLIPILPERPSLAHIESLLLLSLYSYFLNRRHSAFFLVGSAMRVALTLGLHHDIPECQCNDPVDRQHRIRLWWAIYVYDRMYGSKAGWPIQLSDDDIHVEMPSTVPGPIHDEEFSDTDFLVASIDLARITGQAIEKLYSRKRHPDSFLQREQKLLIALKQWSQSLPHHIRLNQDGSLPKNVISLHLQFNQCIMLATRPILLYRLMQSREPSNEDDKDTTDASSQALKTLSDACIHAARHTHSLIVDEWINGTLPIFGYFYAHYLFSSALIMVISSQLHSENYNDFTLFETAFEILRAMSNHGNLAASEFYDNLECVQKCLNQKHGSSNRHSLSNHVDYRQSDPHLTEYARSVPVPGLVARGASVEGASGHHPPLPEPTAPGNLTDEMDFLGASMEEFLAQPDVDFGPLDPSGEPINVADAMYSWPNFSLWTA</sequence>
<dbReference type="Proteomes" id="UP001149165">
    <property type="component" value="Unassembled WGS sequence"/>
</dbReference>
<dbReference type="Pfam" id="PF04082">
    <property type="entry name" value="Fungal_trans"/>
    <property type="match status" value="1"/>
</dbReference>
<dbReference type="InterPro" id="IPR001138">
    <property type="entry name" value="Zn2Cys6_DnaBD"/>
</dbReference>
<feature type="region of interest" description="Disordered" evidence="7">
    <location>
        <begin position="77"/>
        <end position="108"/>
    </location>
</feature>
<proteinExistence type="predicted"/>
<dbReference type="AlphaFoldDB" id="A0A9W9KL62"/>
<keyword evidence="10" id="KW-1185">Reference proteome</keyword>
<keyword evidence="2" id="KW-0479">Metal-binding</keyword>
<evidence type="ECO:0000259" key="8">
    <source>
        <dbReference type="PROSITE" id="PS50048"/>
    </source>
</evidence>
<keyword evidence="3" id="KW-0805">Transcription regulation</keyword>
<keyword evidence="5" id="KW-0804">Transcription</keyword>
<evidence type="ECO:0000256" key="7">
    <source>
        <dbReference type="SAM" id="MobiDB-lite"/>
    </source>
</evidence>
<dbReference type="Gene3D" id="4.10.240.10">
    <property type="entry name" value="Zn(2)-C6 fungal-type DNA-binding domain"/>
    <property type="match status" value="1"/>
</dbReference>
<dbReference type="GO" id="GO:0043565">
    <property type="term" value="F:sequence-specific DNA binding"/>
    <property type="evidence" value="ECO:0007669"/>
    <property type="project" value="TreeGrafter"/>
</dbReference>